<reference evidence="6" key="1">
    <citation type="submission" date="2018-07" db="EMBL/GenBank/DDBJ databases">
        <title>Streptacidiphilus bronchialis DSM 106435 chromosome.</title>
        <authorList>
            <person name="Batra D."/>
            <person name="Gulvik C.A."/>
        </authorList>
    </citation>
    <scope>NUCLEOTIDE SEQUENCE [LARGE SCALE GENOMIC DNA]</scope>
    <source>
        <strain evidence="6">DSM 106435</strain>
    </source>
</reference>
<evidence type="ECO:0000256" key="1">
    <source>
        <dbReference type="ARBA" id="ARBA00022741"/>
    </source>
</evidence>
<organism evidence="5 6">
    <name type="scientific">Peterkaempfera bronchialis</name>
    <dbReference type="NCBI Taxonomy" id="2126346"/>
    <lineage>
        <taxon>Bacteria</taxon>
        <taxon>Bacillati</taxon>
        <taxon>Actinomycetota</taxon>
        <taxon>Actinomycetes</taxon>
        <taxon>Kitasatosporales</taxon>
        <taxon>Streptomycetaceae</taxon>
        <taxon>Peterkaempfera</taxon>
    </lineage>
</organism>
<dbReference type="EMBL" id="CP031264">
    <property type="protein sequence ID" value="AXI80312.1"/>
    <property type="molecule type" value="Genomic_DNA"/>
</dbReference>
<accession>A0A345T2V7</accession>
<dbReference type="PANTHER" id="PTHR16305">
    <property type="entry name" value="TESTICULAR SOLUBLE ADENYLYL CYCLASE"/>
    <property type="match status" value="1"/>
</dbReference>
<dbReference type="GO" id="GO:0004016">
    <property type="term" value="F:adenylate cyclase activity"/>
    <property type="evidence" value="ECO:0007669"/>
    <property type="project" value="TreeGrafter"/>
</dbReference>
<evidence type="ECO:0000313" key="6">
    <source>
        <dbReference type="Proteomes" id="UP000249340"/>
    </source>
</evidence>
<keyword evidence="6" id="KW-1185">Reference proteome</keyword>
<dbReference type="KEGG" id="stri:C7M71_025845"/>
<feature type="region of interest" description="Disordered" evidence="3">
    <location>
        <begin position="205"/>
        <end position="262"/>
    </location>
</feature>
<evidence type="ECO:0000256" key="3">
    <source>
        <dbReference type="SAM" id="MobiDB-lite"/>
    </source>
</evidence>
<dbReference type="InterPro" id="IPR027417">
    <property type="entry name" value="P-loop_NTPase"/>
</dbReference>
<protein>
    <submittedName>
        <fullName evidence="5">ATP-binding protein</fullName>
    </submittedName>
</protein>
<name>A0A345T2V7_9ACTN</name>
<evidence type="ECO:0000313" key="5">
    <source>
        <dbReference type="EMBL" id="AXI80312.1"/>
    </source>
</evidence>
<dbReference type="Proteomes" id="UP000249340">
    <property type="component" value="Chromosome"/>
</dbReference>
<evidence type="ECO:0000259" key="4">
    <source>
        <dbReference type="Pfam" id="PF13191"/>
    </source>
</evidence>
<dbReference type="Pfam" id="PF13191">
    <property type="entry name" value="AAA_16"/>
    <property type="match status" value="1"/>
</dbReference>
<feature type="domain" description="Orc1-like AAA ATPase" evidence="4">
    <location>
        <begin position="35"/>
        <end position="173"/>
    </location>
</feature>
<dbReference type="OrthoDB" id="4335782at2"/>
<dbReference type="RefSeq" id="WP_114914574.1">
    <property type="nucleotide sequence ID" value="NZ_CP031264.1"/>
</dbReference>
<keyword evidence="1" id="KW-0547">Nucleotide-binding</keyword>
<dbReference type="GO" id="GO:0005737">
    <property type="term" value="C:cytoplasm"/>
    <property type="evidence" value="ECO:0007669"/>
    <property type="project" value="TreeGrafter"/>
</dbReference>
<keyword evidence="2 5" id="KW-0067">ATP-binding</keyword>
<gene>
    <name evidence="5" type="ORF">C7M71_025845</name>
</gene>
<dbReference type="InterPro" id="IPR041664">
    <property type="entry name" value="AAA_16"/>
</dbReference>
<sequence length="262" mass="27623">MHPQLAHHQDTEDTGEPFYGYGRPLTVRGVGPSLVRRLASEVRAGVPTAIAVIGPRGAGRTTFLRRAAAFASASGVTVLTGRGSPSEQQSTCGVALQLASALPDAERPADLEQALTAPPRRSVLVEGFSQALLRAARRRPLALAVDDVQWADPHSLDVLCAVLRRMRSTRLTVMISMTGTAPDVPASCTELLTLVCSPPVRGHVVRLDPPPPPTVPAQRTAQLARSRRTGAAPRPRGTGCRPGSAPGPAAPRRRPPRTGPPT</sequence>
<feature type="region of interest" description="Disordered" evidence="3">
    <location>
        <begin position="1"/>
        <end position="20"/>
    </location>
</feature>
<dbReference type="SUPFAM" id="SSF52540">
    <property type="entry name" value="P-loop containing nucleoside triphosphate hydrolases"/>
    <property type="match status" value="1"/>
</dbReference>
<dbReference type="PANTHER" id="PTHR16305:SF28">
    <property type="entry name" value="GUANYLATE CYCLASE DOMAIN-CONTAINING PROTEIN"/>
    <property type="match status" value="1"/>
</dbReference>
<proteinExistence type="predicted"/>
<dbReference type="AlphaFoldDB" id="A0A345T2V7"/>
<evidence type="ECO:0000256" key="2">
    <source>
        <dbReference type="ARBA" id="ARBA00022840"/>
    </source>
</evidence>
<dbReference type="GO" id="GO:0005524">
    <property type="term" value="F:ATP binding"/>
    <property type="evidence" value="ECO:0007669"/>
    <property type="project" value="UniProtKB-KW"/>
</dbReference>